<keyword evidence="1" id="KW-0472">Membrane</keyword>
<feature type="transmembrane region" description="Helical" evidence="1">
    <location>
        <begin position="37"/>
        <end position="55"/>
    </location>
</feature>
<dbReference type="AlphaFoldDB" id="A0A8T4C7N2"/>
<feature type="transmembrane region" description="Helical" evidence="1">
    <location>
        <begin position="61"/>
        <end position="82"/>
    </location>
</feature>
<keyword evidence="1" id="KW-1133">Transmembrane helix</keyword>
<proteinExistence type="predicted"/>
<evidence type="ECO:0000313" key="2">
    <source>
        <dbReference type="EMBL" id="MBM3282546.1"/>
    </source>
</evidence>
<accession>A0A8T4C7N2</accession>
<dbReference type="EMBL" id="VGJJ01000043">
    <property type="protein sequence ID" value="MBM3282546.1"/>
    <property type="molecule type" value="Genomic_DNA"/>
</dbReference>
<sequence length="93" mass="10563">MGSRMSLWEKIQHYAGRVYVFESKNHFAVGKYTFSEYLFLLIVALVFAYLVPQVLSNDTLITIIGALIALYVVYYLACFLLSGGRGRIVDVMN</sequence>
<protein>
    <submittedName>
        <fullName evidence="2">Uncharacterized protein</fullName>
    </submittedName>
</protein>
<comment type="caution">
    <text evidence="2">The sequence shown here is derived from an EMBL/GenBank/DDBJ whole genome shotgun (WGS) entry which is preliminary data.</text>
</comment>
<organism evidence="2 3">
    <name type="scientific">Candidatus Iainarchaeum sp</name>
    <dbReference type="NCBI Taxonomy" id="3101447"/>
    <lineage>
        <taxon>Archaea</taxon>
        <taxon>Candidatus Iainarchaeota</taxon>
        <taxon>Candidatus Iainarchaeia</taxon>
        <taxon>Candidatus Iainarchaeales</taxon>
        <taxon>Candidatus Iainarchaeaceae</taxon>
        <taxon>Candidatus Iainarchaeum</taxon>
    </lineage>
</organism>
<evidence type="ECO:0000313" key="3">
    <source>
        <dbReference type="Proteomes" id="UP000774699"/>
    </source>
</evidence>
<gene>
    <name evidence="2" type="ORF">FJY86_04385</name>
</gene>
<evidence type="ECO:0000256" key="1">
    <source>
        <dbReference type="SAM" id="Phobius"/>
    </source>
</evidence>
<name>A0A8T4C7N2_9ARCH</name>
<dbReference type="Proteomes" id="UP000774699">
    <property type="component" value="Unassembled WGS sequence"/>
</dbReference>
<keyword evidence="1" id="KW-0812">Transmembrane</keyword>
<reference evidence="2" key="1">
    <citation type="submission" date="2019-03" db="EMBL/GenBank/DDBJ databases">
        <title>Lake Tanganyika Metagenome-Assembled Genomes (MAGs).</title>
        <authorList>
            <person name="Tran P."/>
        </authorList>
    </citation>
    <scope>NUCLEOTIDE SEQUENCE</scope>
    <source>
        <strain evidence="2">M_DeepCast_50m_m2_156</strain>
    </source>
</reference>